<feature type="domain" description="TonB C-terminal" evidence="2">
    <location>
        <begin position="212"/>
        <end position="270"/>
    </location>
</feature>
<evidence type="ECO:0000313" key="3">
    <source>
        <dbReference type="EMBL" id="SHF79885.1"/>
    </source>
</evidence>
<gene>
    <name evidence="3" type="ORF">SAMN05444396_101449</name>
</gene>
<keyword evidence="1" id="KW-1133">Transmembrane helix</keyword>
<feature type="transmembrane region" description="Helical" evidence="1">
    <location>
        <begin position="37"/>
        <end position="57"/>
    </location>
</feature>
<sequence>MSKLSIYETSWIDIIFQDRNKEYGAYQLRQNSTKTSFLALITGITVLCGAITIPRLLNYFSPVNQVATNTPVIIDQIITIANVKPNQPKPMAAIPAVKNVVVTEITKTVQLSKPEIVEATVATPDLAKNIDYKAIAAPTTDGTGITGLNLSSSNGIETAVIHSATADNGNAIVNSVSLDKLPEFPGGINKFYSYVGTNFEKPEIDNMGTIRIFVSFIIEKDGKMTDIKVLKDPGYGLGKESIRVLKSLRTKWTPGMVAGQAVRTAYNLPILIQMQ</sequence>
<dbReference type="InterPro" id="IPR037682">
    <property type="entry name" value="TonB_C"/>
</dbReference>
<evidence type="ECO:0000256" key="1">
    <source>
        <dbReference type="SAM" id="Phobius"/>
    </source>
</evidence>
<evidence type="ECO:0000259" key="2">
    <source>
        <dbReference type="Pfam" id="PF03544"/>
    </source>
</evidence>
<dbReference type="Pfam" id="PF03544">
    <property type="entry name" value="TonB_C"/>
    <property type="match status" value="1"/>
</dbReference>
<name>A0A1M5EKZ5_9FLAO</name>
<dbReference type="AlphaFoldDB" id="A0A1M5EKZ5"/>
<dbReference type="EMBL" id="FQWE01000001">
    <property type="protein sequence ID" value="SHF79885.1"/>
    <property type="molecule type" value="Genomic_DNA"/>
</dbReference>
<keyword evidence="4" id="KW-1185">Reference proteome</keyword>
<reference evidence="4" key="1">
    <citation type="submission" date="2016-11" db="EMBL/GenBank/DDBJ databases">
        <authorList>
            <person name="Varghese N."/>
            <person name="Submissions S."/>
        </authorList>
    </citation>
    <scope>NUCLEOTIDE SEQUENCE [LARGE SCALE GENOMIC DNA]</scope>
    <source>
        <strain evidence="4">DSM 19741</strain>
    </source>
</reference>
<proteinExistence type="predicted"/>
<dbReference type="STRING" id="271157.SAMN05444396_101449"/>
<dbReference type="Proteomes" id="UP000184036">
    <property type="component" value="Unassembled WGS sequence"/>
</dbReference>
<dbReference type="GO" id="GO:0055085">
    <property type="term" value="P:transmembrane transport"/>
    <property type="evidence" value="ECO:0007669"/>
    <property type="project" value="InterPro"/>
</dbReference>
<dbReference type="Gene3D" id="3.30.1150.10">
    <property type="match status" value="1"/>
</dbReference>
<dbReference type="SUPFAM" id="SSF74653">
    <property type="entry name" value="TolA/TonB C-terminal domain"/>
    <property type="match status" value="1"/>
</dbReference>
<organism evidence="3 4">
    <name type="scientific">Flavobacterium segetis</name>
    <dbReference type="NCBI Taxonomy" id="271157"/>
    <lineage>
        <taxon>Bacteria</taxon>
        <taxon>Pseudomonadati</taxon>
        <taxon>Bacteroidota</taxon>
        <taxon>Flavobacteriia</taxon>
        <taxon>Flavobacteriales</taxon>
        <taxon>Flavobacteriaceae</taxon>
        <taxon>Flavobacterium</taxon>
    </lineage>
</organism>
<keyword evidence="1" id="KW-0472">Membrane</keyword>
<keyword evidence="1" id="KW-0812">Transmembrane</keyword>
<accession>A0A1M5EKZ5</accession>
<dbReference type="OrthoDB" id="1095452at2"/>
<dbReference type="RefSeq" id="WP_072987591.1">
    <property type="nucleotide sequence ID" value="NZ_FQWE01000001.1"/>
</dbReference>
<evidence type="ECO:0000313" key="4">
    <source>
        <dbReference type="Proteomes" id="UP000184036"/>
    </source>
</evidence>
<protein>
    <submittedName>
        <fullName evidence="3">Protein TonB</fullName>
    </submittedName>
</protein>